<dbReference type="KEGG" id="vg:10327041"/>
<dbReference type="Pfam" id="PF16243">
    <property type="entry name" value="Sm_like"/>
    <property type="match status" value="1"/>
</dbReference>
<protein>
    <submittedName>
        <fullName evidence="2">Methylamine utilization protein</fullName>
    </submittedName>
</protein>
<dbReference type="Proteomes" id="UP000006530">
    <property type="component" value="Segment"/>
</dbReference>
<proteinExistence type="predicted"/>
<keyword evidence="3" id="KW-1185">Reference proteome</keyword>
<evidence type="ECO:0000259" key="1">
    <source>
        <dbReference type="Pfam" id="PF16243"/>
    </source>
</evidence>
<evidence type="ECO:0000313" key="2">
    <source>
        <dbReference type="EMBL" id="ADO98752.1"/>
    </source>
</evidence>
<reference evidence="2 3" key="1">
    <citation type="journal article" date="2010" name="Environ. Microbiol.">
        <title>Genomic analysis of oceanic cyanobacterial myoviruses compared with T4-like myoviruses from diverse hosts and environments.</title>
        <authorList>
            <person name="Sullivan M.B."/>
            <person name="Huang K.H."/>
            <person name="Ignacio-Espinoza J.C."/>
            <person name="Berlin A.M."/>
            <person name="Kelly L."/>
            <person name="Weigele P.R."/>
            <person name="DeFrancesco A.S."/>
            <person name="Kern S.E."/>
            <person name="Thompson L.R."/>
            <person name="Young S."/>
            <person name="Yandava C."/>
            <person name="Fu R."/>
            <person name="Krastins B."/>
            <person name="Chase M."/>
            <person name="Sarracino D."/>
            <person name="Osburne M.S."/>
            <person name="Henn M.R."/>
            <person name="Chisholm S.W."/>
        </authorList>
    </citation>
    <scope>NUCLEOTIDE SEQUENCE [LARGE SCALE GENOMIC DNA]</scope>
    <source>
        <strain evidence="2">M4-247</strain>
    </source>
</reference>
<evidence type="ECO:0000313" key="3">
    <source>
        <dbReference type="Proteomes" id="UP000006530"/>
    </source>
</evidence>
<dbReference type="OrthoDB" id="32347at10239"/>
<accession>E3SMV9</accession>
<feature type="domain" description="Sm-like" evidence="1">
    <location>
        <begin position="27"/>
        <end position="105"/>
    </location>
</feature>
<dbReference type="EMBL" id="GU071101">
    <property type="protein sequence ID" value="ADO98752.1"/>
    <property type="molecule type" value="Genomic_DNA"/>
</dbReference>
<dbReference type="GeneID" id="10327041"/>
<name>E3SMV9_9CAUD</name>
<dbReference type="InterPro" id="IPR032600">
    <property type="entry name" value="Sm-like_dom"/>
</dbReference>
<dbReference type="RefSeq" id="YP_004322553.1">
    <property type="nucleotide sequence ID" value="NC_015280.1"/>
</dbReference>
<gene>
    <name evidence="2" type="ORF">PHM1_128</name>
</gene>
<sequence>MKKTLIMNSLMSQSRRVMDKTEFLAAIKLVSGEELLSMVTSVHDENGDYLIVENPIEVEEVMLPNKQAGAKVQPWMKFSREEQFVIPKEHIITIVEVAEEVAVFYHMSLRKLNTDFITDAKGKISTVDEARIKLDKIFKKGT</sequence>
<dbReference type="Gene3D" id="2.30.30.100">
    <property type="match status" value="1"/>
</dbReference>
<organism evidence="2 3">
    <name type="scientific">Prochlorococcus phage P-HM1</name>
    <dbReference type="NCBI Taxonomy" id="445700"/>
    <lineage>
        <taxon>Viruses</taxon>
        <taxon>Duplodnaviria</taxon>
        <taxon>Heunggongvirae</taxon>
        <taxon>Uroviricota</taxon>
        <taxon>Caudoviricetes</taxon>
        <taxon>Eurybiavirus</taxon>
        <taxon>Eurybiavirus PHM2</taxon>
    </lineage>
</organism>